<comment type="caution">
    <text evidence="2">The sequence shown here is derived from an EMBL/GenBank/DDBJ whole genome shotgun (WGS) entry which is preliminary data.</text>
</comment>
<protein>
    <submittedName>
        <fullName evidence="2">Stage II sporulation protein D</fullName>
    </submittedName>
</protein>
<evidence type="ECO:0000313" key="3">
    <source>
        <dbReference type="Proteomes" id="UP000823896"/>
    </source>
</evidence>
<dbReference type="GO" id="GO:0030288">
    <property type="term" value="C:outer membrane-bounded periplasmic space"/>
    <property type="evidence" value="ECO:0007669"/>
    <property type="project" value="TreeGrafter"/>
</dbReference>
<gene>
    <name evidence="2" type="primary">spoIID</name>
    <name evidence="2" type="ORF">H9702_07800</name>
</gene>
<dbReference type="PANTHER" id="PTHR30032">
    <property type="entry name" value="N-ACETYLMURAMOYL-L-ALANINE AMIDASE-RELATED"/>
    <property type="match status" value="1"/>
</dbReference>
<dbReference type="InterPro" id="IPR051922">
    <property type="entry name" value="Bact_Sporulation_Assoc"/>
</dbReference>
<dbReference type="InterPro" id="IPR013486">
    <property type="entry name" value="SpoIID/LytB"/>
</dbReference>
<sequence>MKVGLKGAAAAAVVLICFLLWLGQSSNIHNIYEEIISTIQGTSQKARTVSVKRADGSTAQMDLETYLLGVVGCEMTPSYEIEALKAQAVAARTFVVSRDYQVDDSTASQVYMDDTQLQAVWKEQYEASRSRVQEAVEATRGEIMTYEGEPITAFFFASSGGHTASSEEYYSDALPYLRSVDSPWDEEVDSDYVSELTCTKAELAAALGMSGAEQIETPVRYDSGYVKSVTIDGRAFSGRAIREALQLRSSCFTITVQGDNVTFIVAGSGHGVGMSQEGAQGMALEGYDYKEILTHYYTGISFANVYKS</sequence>
<accession>A0A9D2NT72</accession>
<dbReference type="PANTHER" id="PTHR30032:SF4">
    <property type="entry name" value="AMIDASE ENHANCER"/>
    <property type="match status" value="1"/>
</dbReference>
<dbReference type="GO" id="GO:0030435">
    <property type="term" value="P:sporulation resulting in formation of a cellular spore"/>
    <property type="evidence" value="ECO:0007669"/>
    <property type="project" value="InterPro"/>
</dbReference>
<dbReference type="EMBL" id="DWWM01000051">
    <property type="protein sequence ID" value="HJC37013.1"/>
    <property type="molecule type" value="Genomic_DNA"/>
</dbReference>
<organism evidence="2 3">
    <name type="scientific">Candidatus Merdibacter merdavium</name>
    <dbReference type="NCBI Taxonomy" id="2838692"/>
    <lineage>
        <taxon>Bacteria</taxon>
        <taxon>Bacillati</taxon>
        <taxon>Bacillota</taxon>
        <taxon>Erysipelotrichia</taxon>
        <taxon>Erysipelotrichales</taxon>
        <taxon>Erysipelotrichaceae</taxon>
        <taxon>Merdibacter</taxon>
    </lineage>
</organism>
<name>A0A9D2NT72_9FIRM</name>
<dbReference type="AlphaFoldDB" id="A0A9D2NT72"/>
<dbReference type="Pfam" id="PF08486">
    <property type="entry name" value="SpoIID"/>
    <property type="match status" value="1"/>
</dbReference>
<evidence type="ECO:0000313" key="2">
    <source>
        <dbReference type="EMBL" id="HJC37013.1"/>
    </source>
</evidence>
<dbReference type="InterPro" id="IPR013693">
    <property type="entry name" value="SpoIID/LytB_N"/>
</dbReference>
<dbReference type="NCBIfam" id="TIGR02870">
    <property type="entry name" value="spore_II_D"/>
    <property type="match status" value="1"/>
</dbReference>
<dbReference type="Proteomes" id="UP000823896">
    <property type="component" value="Unassembled WGS sequence"/>
</dbReference>
<dbReference type="InterPro" id="IPR014225">
    <property type="entry name" value="Spore_II_D_firmicutes"/>
</dbReference>
<proteinExistence type="predicted"/>
<reference evidence="2" key="2">
    <citation type="submission" date="2021-04" db="EMBL/GenBank/DDBJ databases">
        <authorList>
            <person name="Gilroy R."/>
        </authorList>
    </citation>
    <scope>NUCLEOTIDE SEQUENCE</scope>
    <source>
        <strain evidence="2">CHK187-11901</strain>
    </source>
</reference>
<reference evidence="2" key="1">
    <citation type="journal article" date="2021" name="PeerJ">
        <title>Extensive microbial diversity within the chicken gut microbiome revealed by metagenomics and culture.</title>
        <authorList>
            <person name="Gilroy R."/>
            <person name="Ravi A."/>
            <person name="Getino M."/>
            <person name="Pursley I."/>
            <person name="Horton D.L."/>
            <person name="Alikhan N.F."/>
            <person name="Baker D."/>
            <person name="Gharbi K."/>
            <person name="Hall N."/>
            <person name="Watson M."/>
            <person name="Adriaenssens E.M."/>
            <person name="Foster-Nyarko E."/>
            <person name="Jarju S."/>
            <person name="Secka A."/>
            <person name="Antonio M."/>
            <person name="Oren A."/>
            <person name="Chaudhuri R.R."/>
            <person name="La Ragione R."/>
            <person name="Hildebrand F."/>
            <person name="Pallen M.J."/>
        </authorList>
    </citation>
    <scope>NUCLEOTIDE SEQUENCE</scope>
    <source>
        <strain evidence="2">CHK187-11901</strain>
    </source>
</reference>
<dbReference type="NCBIfam" id="TIGR02669">
    <property type="entry name" value="SpoIID_LytB"/>
    <property type="match status" value="1"/>
</dbReference>
<evidence type="ECO:0000259" key="1">
    <source>
        <dbReference type="Pfam" id="PF08486"/>
    </source>
</evidence>
<feature type="domain" description="Sporulation stage II protein D amidase enhancer LytB N-terminal" evidence="1">
    <location>
        <begin position="58"/>
        <end position="146"/>
    </location>
</feature>